<accession>A0A8X6XVG8</accession>
<name>A0A8X6XVG8_9ARAC</name>
<sequence length="72" mass="7846">MISLSGRSVFSHKPSLGDLNPPSLIASPDSGEASFQKKLLKPTSKGVGVRPLEDGQEQWDMGLTFWYSVPIE</sequence>
<organism evidence="1 2">
    <name type="scientific">Trichonephila inaurata madagascariensis</name>
    <dbReference type="NCBI Taxonomy" id="2747483"/>
    <lineage>
        <taxon>Eukaryota</taxon>
        <taxon>Metazoa</taxon>
        <taxon>Ecdysozoa</taxon>
        <taxon>Arthropoda</taxon>
        <taxon>Chelicerata</taxon>
        <taxon>Arachnida</taxon>
        <taxon>Araneae</taxon>
        <taxon>Araneomorphae</taxon>
        <taxon>Entelegynae</taxon>
        <taxon>Araneoidea</taxon>
        <taxon>Nephilidae</taxon>
        <taxon>Trichonephila</taxon>
        <taxon>Trichonephila inaurata</taxon>
    </lineage>
</organism>
<keyword evidence="2" id="KW-1185">Reference proteome</keyword>
<dbReference type="AlphaFoldDB" id="A0A8X6XVG8"/>
<dbReference type="Proteomes" id="UP000886998">
    <property type="component" value="Unassembled WGS sequence"/>
</dbReference>
<dbReference type="EMBL" id="BMAV01013358">
    <property type="protein sequence ID" value="GFY60983.1"/>
    <property type="molecule type" value="Genomic_DNA"/>
</dbReference>
<protein>
    <submittedName>
        <fullName evidence="1">Uncharacterized protein</fullName>
    </submittedName>
</protein>
<comment type="caution">
    <text evidence="1">The sequence shown here is derived from an EMBL/GenBank/DDBJ whole genome shotgun (WGS) entry which is preliminary data.</text>
</comment>
<evidence type="ECO:0000313" key="2">
    <source>
        <dbReference type="Proteomes" id="UP000886998"/>
    </source>
</evidence>
<gene>
    <name evidence="1" type="ORF">TNIN_51941</name>
</gene>
<proteinExistence type="predicted"/>
<reference evidence="1" key="1">
    <citation type="submission" date="2020-08" db="EMBL/GenBank/DDBJ databases">
        <title>Multicomponent nature underlies the extraordinary mechanical properties of spider dragline silk.</title>
        <authorList>
            <person name="Kono N."/>
            <person name="Nakamura H."/>
            <person name="Mori M."/>
            <person name="Yoshida Y."/>
            <person name="Ohtoshi R."/>
            <person name="Malay A.D."/>
            <person name="Moran D.A.P."/>
            <person name="Tomita M."/>
            <person name="Numata K."/>
            <person name="Arakawa K."/>
        </authorList>
    </citation>
    <scope>NUCLEOTIDE SEQUENCE</scope>
</reference>
<evidence type="ECO:0000313" key="1">
    <source>
        <dbReference type="EMBL" id="GFY60983.1"/>
    </source>
</evidence>